<keyword evidence="4 10" id="KW-0808">Transferase</keyword>
<evidence type="ECO:0000256" key="5">
    <source>
        <dbReference type="ARBA" id="ARBA00022723"/>
    </source>
</evidence>
<evidence type="ECO:0000256" key="7">
    <source>
        <dbReference type="ARBA" id="ARBA00022842"/>
    </source>
</evidence>
<evidence type="ECO:0000256" key="8">
    <source>
        <dbReference type="ARBA" id="ARBA00031306"/>
    </source>
</evidence>
<keyword evidence="12" id="KW-0449">Lipoprotein</keyword>
<evidence type="ECO:0000313" key="12">
    <source>
        <dbReference type="EMBL" id="GGC63470.1"/>
    </source>
</evidence>
<dbReference type="Proteomes" id="UP000651668">
    <property type="component" value="Unassembled WGS sequence"/>
</dbReference>
<reference evidence="12" key="2">
    <citation type="submission" date="2020-09" db="EMBL/GenBank/DDBJ databases">
        <authorList>
            <person name="Sun Q."/>
            <person name="Zhou Y."/>
        </authorList>
    </citation>
    <scope>NUCLEOTIDE SEQUENCE</scope>
    <source>
        <strain evidence="12">CGMCC 1.15343</strain>
    </source>
</reference>
<sequence length="314" mass="34303">MYSIHGYAQGTDYNLRYYSDAERVKKADVDSLLAQVDALMSLYKPDSQINQFNKSEKGLPIDAHFLSVMLKSFEVYKASEGRFDVTVAPLVQLWGFGPERVQQFPDSSTVKETLARVGMWQLELDGDVLYKKHPGVTIDLNGIAQGFSVDVIANYLLASGIKSYMVEIGGEVVVHGAKPDGTGFRIGIEGPSPEGSAAVAKAAPFRHILELKEGAVTSSGTFNKYRKYKEGRISHLIDPKTGYPLKSPMISVTVYAGDALTADGYDNALMAMGSIEEAMAFADKAKLEAYFIYHRPDGSLADTLTTGFKTLLVD</sequence>
<keyword evidence="3 10" id="KW-0285">Flavoprotein</keyword>
<comment type="cofactor">
    <cofactor evidence="11">
        <name>Mg(2+)</name>
        <dbReference type="ChEBI" id="CHEBI:18420"/>
    </cofactor>
    <cofactor evidence="11">
        <name>Mn(2+)</name>
        <dbReference type="ChEBI" id="CHEBI:29035"/>
    </cofactor>
    <text evidence="11">Magnesium. Can also use manganese.</text>
</comment>
<evidence type="ECO:0000256" key="10">
    <source>
        <dbReference type="PIRNR" id="PIRNR006268"/>
    </source>
</evidence>
<protein>
    <recommendedName>
        <fullName evidence="2 10">FAD:protein FMN transferase</fullName>
        <ecNumber evidence="1 10">2.7.1.180</ecNumber>
    </recommendedName>
    <alternativeName>
        <fullName evidence="8 10">Flavin transferase</fullName>
    </alternativeName>
</protein>
<evidence type="ECO:0000256" key="6">
    <source>
        <dbReference type="ARBA" id="ARBA00022827"/>
    </source>
</evidence>
<keyword evidence="13" id="KW-1185">Reference proteome</keyword>
<feature type="binding site" evidence="11">
    <location>
        <position position="263"/>
    </location>
    <ligand>
        <name>Mg(2+)</name>
        <dbReference type="ChEBI" id="CHEBI:18420"/>
    </ligand>
</feature>
<dbReference type="GO" id="GO:0046872">
    <property type="term" value="F:metal ion binding"/>
    <property type="evidence" value="ECO:0007669"/>
    <property type="project" value="UniProtKB-UniRule"/>
</dbReference>
<dbReference type="GO" id="GO:0016740">
    <property type="term" value="F:transferase activity"/>
    <property type="evidence" value="ECO:0007669"/>
    <property type="project" value="UniProtKB-UniRule"/>
</dbReference>
<proteinExistence type="inferred from homology"/>
<organism evidence="12 13">
    <name type="scientific">Pedobacter quisquiliarum</name>
    <dbReference type="NCBI Taxonomy" id="1834438"/>
    <lineage>
        <taxon>Bacteria</taxon>
        <taxon>Pseudomonadati</taxon>
        <taxon>Bacteroidota</taxon>
        <taxon>Sphingobacteriia</taxon>
        <taxon>Sphingobacteriales</taxon>
        <taxon>Sphingobacteriaceae</taxon>
        <taxon>Pedobacter</taxon>
    </lineage>
</organism>
<dbReference type="SUPFAM" id="SSF143631">
    <property type="entry name" value="ApbE-like"/>
    <property type="match status" value="1"/>
</dbReference>
<dbReference type="EC" id="2.7.1.180" evidence="1 10"/>
<evidence type="ECO:0000256" key="4">
    <source>
        <dbReference type="ARBA" id="ARBA00022679"/>
    </source>
</evidence>
<comment type="catalytic activity">
    <reaction evidence="9 10">
        <text>L-threonyl-[protein] + FAD = FMN-L-threonyl-[protein] + AMP + H(+)</text>
        <dbReference type="Rhea" id="RHEA:36847"/>
        <dbReference type="Rhea" id="RHEA-COMP:11060"/>
        <dbReference type="Rhea" id="RHEA-COMP:11061"/>
        <dbReference type="ChEBI" id="CHEBI:15378"/>
        <dbReference type="ChEBI" id="CHEBI:30013"/>
        <dbReference type="ChEBI" id="CHEBI:57692"/>
        <dbReference type="ChEBI" id="CHEBI:74257"/>
        <dbReference type="ChEBI" id="CHEBI:456215"/>
        <dbReference type="EC" id="2.7.1.180"/>
    </reaction>
</comment>
<evidence type="ECO:0000256" key="9">
    <source>
        <dbReference type="ARBA" id="ARBA00048540"/>
    </source>
</evidence>
<dbReference type="Pfam" id="PF02424">
    <property type="entry name" value="ApbE"/>
    <property type="match status" value="1"/>
</dbReference>
<evidence type="ECO:0000256" key="3">
    <source>
        <dbReference type="ARBA" id="ARBA00022630"/>
    </source>
</evidence>
<keyword evidence="6 10" id="KW-0274">FAD</keyword>
<evidence type="ECO:0000256" key="2">
    <source>
        <dbReference type="ARBA" id="ARBA00016337"/>
    </source>
</evidence>
<gene>
    <name evidence="12" type="ORF">GCM10011387_16370</name>
</gene>
<dbReference type="EMBL" id="BMIL01000005">
    <property type="protein sequence ID" value="GGC63470.1"/>
    <property type="molecule type" value="Genomic_DNA"/>
</dbReference>
<comment type="similarity">
    <text evidence="10">Belongs to the ApbE family.</text>
</comment>
<comment type="caution">
    <text evidence="12">The sequence shown here is derived from an EMBL/GenBank/DDBJ whole genome shotgun (WGS) entry which is preliminary data.</text>
</comment>
<evidence type="ECO:0000256" key="11">
    <source>
        <dbReference type="PIRSR" id="PIRSR006268-2"/>
    </source>
</evidence>
<keyword evidence="5 10" id="KW-0479">Metal-binding</keyword>
<dbReference type="Gene3D" id="3.10.520.10">
    <property type="entry name" value="ApbE-like domains"/>
    <property type="match status" value="1"/>
</dbReference>
<dbReference type="PIRSF" id="PIRSF006268">
    <property type="entry name" value="ApbE"/>
    <property type="match status" value="1"/>
</dbReference>
<keyword evidence="7 10" id="KW-0460">Magnesium</keyword>
<reference evidence="12" key="1">
    <citation type="journal article" date="2014" name="Int. J. Syst. Evol. Microbiol.">
        <title>Complete genome sequence of Corynebacterium casei LMG S-19264T (=DSM 44701T), isolated from a smear-ripened cheese.</title>
        <authorList>
            <consortium name="US DOE Joint Genome Institute (JGI-PGF)"/>
            <person name="Walter F."/>
            <person name="Albersmeier A."/>
            <person name="Kalinowski J."/>
            <person name="Ruckert C."/>
        </authorList>
    </citation>
    <scope>NUCLEOTIDE SEQUENCE</scope>
    <source>
        <strain evidence="12">CGMCC 1.15343</strain>
    </source>
</reference>
<name>A0A916U9Z3_9SPHI</name>
<dbReference type="InterPro" id="IPR003374">
    <property type="entry name" value="ApbE-like_sf"/>
</dbReference>
<dbReference type="PANTHER" id="PTHR30040:SF2">
    <property type="entry name" value="FAD:PROTEIN FMN TRANSFERASE"/>
    <property type="match status" value="1"/>
</dbReference>
<dbReference type="PANTHER" id="PTHR30040">
    <property type="entry name" value="THIAMINE BIOSYNTHESIS LIPOPROTEIN APBE"/>
    <property type="match status" value="1"/>
</dbReference>
<dbReference type="AlphaFoldDB" id="A0A916U9Z3"/>
<dbReference type="InterPro" id="IPR024932">
    <property type="entry name" value="ApbE"/>
</dbReference>
<evidence type="ECO:0000256" key="1">
    <source>
        <dbReference type="ARBA" id="ARBA00011955"/>
    </source>
</evidence>
<accession>A0A916U9Z3</accession>
<feature type="binding site" evidence="11">
    <location>
        <position position="142"/>
    </location>
    <ligand>
        <name>Mg(2+)</name>
        <dbReference type="ChEBI" id="CHEBI:18420"/>
    </ligand>
</feature>
<evidence type="ECO:0000313" key="13">
    <source>
        <dbReference type="Proteomes" id="UP000651668"/>
    </source>
</evidence>